<keyword evidence="6" id="KW-0808">Transferase</keyword>
<evidence type="ECO:0000256" key="9">
    <source>
        <dbReference type="ARBA" id="ARBA00023136"/>
    </source>
</evidence>
<reference evidence="22" key="1">
    <citation type="journal article" date="2017" name="Nat. Microbiol.">
        <title>Global analysis of biosynthetic gene clusters reveals vast potential of secondary metabolite production in Penicillium species.</title>
        <authorList>
            <person name="Nielsen J.C."/>
            <person name="Grijseels S."/>
            <person name="Prigent S."/>
            <person name="Ji B."/>
            <person name="Dainat J."/>
            <person name="Nielsen K.F."/>
            <person name="Frisvad J.C."/>
            <person name="Workman M."/>
            <person name="Nielsen J."/>
        </authorList>
    </citation>
    <scope>NUCLEOTIDE SEQUENCE [LARGE SCALE GENOMIC DNA]</scope>
    <source>
        <strain evidence="22">IBT 24891</strain>
    </source>
</reference>
<comment type="similarity">
    <text evidence="14">Belongs to the glycosyl hydrolase 16 family. CRH1 subfamily.</text>
</comment>
<dbReference type="InterPro" id="IPR017168">
    <property type="entry name" value="CHR-like"/>
</dbReference>
<dbReference type="GO" id="GO:0005886">
    <property type="term" value="C:plasma membrane"/>
    <property type="evidence" value="ECO:0007669"/>
    <property type="project" value="UniProtKB-SubCell"/>
</dbReference>
<name>A0A1V6SVE7_9EURO</name>
<gene>
    <name evidence="21" type="ORF">PENSTE_c020G10385</name>
</gene>
<keyword evidence="11" id="KW-0449">Lipoprotein</keyword>
<dbReference type="GO" id="GO:0009277">
    <property type="term" value="C:fungal-type cell wall"/>
    <property type="evidence" value="ECO:0007669"/>
    <property type="project" value="TreeGrafter"/>
</dbReference>
<dbReference type="CDD" id="cd02183">
    <property type="entry name" value="GH16_fungal_CRH1_transglycosylase"/>
    <property type="match status" value="1"/>
</dbReference>
<dbReference type="GO" id="GO:0098552">
    <property type="term" value="C:side of membrane"/>
    <property type="evidence" value="ECO:0007669"/>
    <property type="project" value="UniProtKB-KW"/>
</dbReference>
<dbReference type="AlphaFoldDB" id="A0A1V6SVE7"/>
<evidence type="ECO:0000256" key="13">
    <source>
        <dbReference type="ARBA" id="ARBA00023316"/>
    </source>
</evidence>
<dbReference type="Proteomes" id="UP000191285">
    <property type="component" value="Unassembled WGS sequence"/>
</dbReference>
<dbReference type="InterPro" id="IPR050546">
    <property type="entry name" value="Glycosyl_Hydrlase_16"/>
</dbReference>
<dbReference type="GO" id="GO:0016757">
    <property type="term" value="F:glycosyltransferase activity"/>
    <property type="evidence" value="ECO:0007669"/>
    <property type="project" value="UniProtKB-KW"/>
</dbReference>
<dbReference type="PROSITE" id="PS51762">
    <property type="entry name" value="GH16_2"/>
    <property type="match status" value="1"/>
</dbReference>
<evidence type="ECO:0000256" key="7">
    <source>
        <dbReference type="ARBA" id="ARBA00022729"/>
    </source>
</evidence>
<keyword evidence="4" id="KW-0336">GPI-anchor</keyword>
<dbReference type="PANTHER" id="PTHR10963">
    <property type="entry name" value="GLYCOSYL HYDROLASE-RELATED"/>
    <property type="match status" value="1"/>
</dbReference>
<feature type="active site" description="Nucleophile" evidence="16">
    <location>
        <position position="121"/>
    </location>
</feature>
<evidence type="ECO:0000256" key="14">
    <source>
        <dbReference type="ARBA" id="ARBA00038074"/>
    </source>
</evidence>
<feature type="compositionally biased region" description="Low complexity" evidence="18">
    <location>
        <begin position="259"/>
        <end position="394"/>
    </location>
</feature>
<evidence type="ECO:0000256" key="16">
    <source>
        <dbReference type="PIRSR" id="PIRSR037299-1"/>
    </source>
</evidence>
<evidence type="ECO:0000313" key="21">
    <source>
        <dbReference type="EMBL" id="OQE17629.1"/>
    </source>
</evidence>
<feature type="chain" id="PRO_5013116658" description="Crh-like protein" evidence="19">
    <location>
        <begin position="22"/>
        <end position="423"/>
    </location>
</feature>
<evidence type="ECO:0000259" key="20">
    <source>
        <dbReference type="PROSITE" id="PS51762"/>
    </source>
</evidence>
<evidence type="ECO:0000256" key="3">
    <source>
        <dbReference type="ARBA" id="ARBA00022475"/>
    </source>
</evidence>
<evidence type="ECO:0000256" key="11">
    <source>
        <dbReference type="ARBA" id="ARBA00023288"/>
    </source>
</evidence>
<keyword evidence="8 15" id="KW-0378">Hydrolase</keyword>
<feature type="signal peptide" evidence="19">
    <location>
        <begin position="1"/>
        <end position="21"/>
    </location>
</feature>
<keyword evidence="10" id="KW-0325">Glycoprotein</keyword>
<keyword evidence="5" id="KW-0328">Glycosyltransferase</keyword>
<dbReference type="InterPro" id="IPR013320">
    <property type="entry name" value="ConA-like_dom_sf"/>
</dbReference>
<keyword evidence="13" id="KW-0961">Cell wall biogenesis/degradation</keyword>
<organism evidence="21 22">
    <name type="scientific">Penicillium steckii</name>
    <dbReference type="NCBI Taxonomy" id="303698"/>
    <lineage>
        <taxon>Eukaryota</taxon>
        <taxon>Fungi</taxon>
        <taxon>Dikarya</taxon>
        <taxon>Ascomycota</taxon>
        <taxon>Pezizomycotina</taxon>
        <taxon>Eurotiomycetes</taxon>
        <taxon>Eurotiomycetidae</taxon>
        <taxon>Eurotiales</taxon>
        <taxon>Aspergillaceae</taxon>
        <taxon>Penicillium</taxon>
    </lineage>
</organism>
<keyword evidence="3" id="KW-1003">Cell membrane</keyword>
<dbReference type="GO" id="GO:0005975">
    <property type="term" value="P:carbohydrate metabolic process"/>
    <property type="evidence" value="ECO:0007669"/>
    <property type="project" value="InterPro"/>
</dbReference>
<evidence type="ECO:0000256" key="10">
    <source>
        <dbReference type="ARBA" id="ARBA00023180"/>
    </source>
</evidence>
<evidence type="ECO:0000256" key="12">
    <source>
        <dbReference type="ARBA" id="ARBA00023295"/>
    </source>
</evidence>
<dbReference type="OrthoDB" id="4781at2759"/>
<feature type="disulfide bond" evidence="17">
    <location>
        <begin position="27"/>
        <end position="34"/>
    </location>
</feature>
<dbReference type="Gene3D" id="2.60.120.200">
    <property type="match status" value="1"/>
</dbReference>
<dbReference type="EMBL" id="MLKD01000020">
    <property type="protein sequence ID" value="OQE17629.1"/>
    <property type="molecule type" value="Genomic_DNA"/>
</dbReference>
<evidence type="ECO:0000256" key="18">
    <source>
        <dbReference type="SAM" id="MobiDB-lite"/>
    </source>
</evidence>
<evidence type="ECO:0000256" key="5">
    <source>
        <dbReference type="ARBA" id="ARBA00022676"/>
    </source>
</evidence>
<evidence type="ECO:0000256" key="4">
    <source>
        <dbReference type="ARBA" id="ARBA00022622"/>
    </source>
</evidence>
<evidence type="ECO:0000256" key="6">
    <source>
        <dbReference type="ARBA" id="ARBA00022679"/>
    </source>
</evidence>
<evidence type="ECO:0000256" key="2">
    <source>
        <dbReference type="ARBA" id="ARBA00004609"/>
    </source>
</evidence>
<evidence type="ECO:0000256" key="1">
    <source>
        <dbReference type="ARBA" id="ARBA00000822"/>
    </source>
</evidence>
<evidence type="ECO:0000256" key="17">
    <source>
        <dbReference type="PIRSR" id="PIRSR037299-2"/>
    </source>
</evidence>
<dbReference type="GO" id="GO:0008843">
    <property type="term" value="F:endochitinase activity"/>
    <property type="evidence" value="ECO:0007669"/>
    <property type="project" value="UniProtKB-EC"/>
</dbReference>
<keyword evidence="12" id="KW-0326">Glycosidase</keyword>
<evidence type="ECO:0000256" key="19">
    <source>
        <dbReference type="SAM" id="SignalP"/>
    </source>
</evidence>
<sequence length="423" mass="43036">MHSFLKYASVALAAMAPLASAQTHSECNPMEKSCPPNKGLTDKSAEFDFTQSSGLDKWTTTAGKVDTGSDGAQFTINKKGDAPTIQSDFYIFYGEVEVTMKAAPGTGIVSSIVLESDDLDEVDWETLGGNNAAVETNYFGKGDTTSYDRDTWPAVDNVQGEFHTYKVEWKKDYIKWFVDGNEVRTLNYKDAQGGSRFPQTPMNIRIGIWAGGDSSNGQGTIEWAGGQTDYSGAPWSMYIKSVSVKNDNPAESYEWTDKSGSSDSIKPSGSSGSQTRDTTTTSSSSSSESTADATTTGADATTTGDATNTATTLSTATQSSSAGKTTPGSGSATASSGAASSSAAGSGSASSTGSSSGSGSDSGSSSTGSGSGSGSSSESGSGSGSATGSSATASPTFNAAANVAANYLGPLSLLAIVTAFIQL</sequence>
<feature type="active site" description="Proton donor" evidence="16">
    <location>
        <position position="125"/>
    </location>
</feature>
<keyword evidence="22" id="KW-1185">Reference proteome</keyword>
<keyword evidence="7 19" id="KW-0732">Signal</keyword>
<dbReference type="Pfam" id="PF00722">
    <property type="entry name" value="Glyco_hydro_16"/>
    <property type="match status" value="1"/>
</dbReference>
<dbReference type="SUPFAM" id="SSF49899">
    <property type="entry name" value="Concanavalin A-like lectins/glucanases"/>
    <property type="match status" value="1"/>
</dbReference>
<accession>A0A1V6SVE7</accession>
<evidence type="ECO:0000256" key="15">
    <source>
        <dbReference type="PIRNR" id="PIRNR037299"/>
    </source>
</evidence>
<proteinExistence type="inferred from homology"/>
<dbReference type="PIRSF" id="PIRSF037299">
    <property type="entry name" value="Glycosidase_CRH1_prd"/>
    <property type="match status" value="1"/>
</dbReference>
<feature type="domain" description="GH16" evidence="20">
    <location>
        <begin position="23"/>
        <end position="232"/>
    </location>
</feature>
<dbReference type="PANTHER" id="PTHR10963:SF27">
    <property type="entry name" value="GLYCOSIDASE-RELATED"/>
    <property type="match status" value="1"/>
</dbReference>
<evidence type="ECO:0000313" key="22">
    <source>
        <dbReference type="Proteomes" id="UP000191285"/>
    </source>
</evidence>
<dbReference type="InterPro" id="IPR000757">
    <property type="entry name" value="Beta-glucanase-like"/>
</dbReference>
<comment type="caution">
    <text evidence="21">The sequence shown here is derived from an EMBL/GenBank/DDBJ whole genome shotgun (WGS) entry which is preliminary data.</text>
</comment>
<evidence type="ECO:0000256" key="8">
    <source>
        <dbReference type="ARBA" id="ARBA00022801"/>
    </source>
</evidence>
<keyword evidence="9 15" id="KW-0472">Membrane</keyword>
<comment type="subcellular location">
    <subcellularLocation>
        <location evidence="2">Cell membrane</location>
        <topology evidence="2">Lipid-anchor</topology>
        <topology evidence="2">GPI-anchor</topology>
    </subcellularLocation>
</comment>
<dbReference type="GO" id="GO:0031505">
    <property type="term" value="P:fungal-type cell wall organization"/>
    <property type="evidence" value="ECO:0007669"/>
    <property type="project" value="TreeGrafter"/>
</dbReference>
<keyword evidence="17" id="KW-1015">Disulfide bond</keyword>
<protein>
    <recommendedName>
        <fullName evidence="15">Crh-like protein</fullName>
        <ecNumber evidence="15">3.2.-.-</ecNumber>
    </recommendedName>
</protein>
<dbReference type="STRING" id="303698.A0A1V6SVE7"/>
<dbReference type="EC" id="3.2.-.-" evidence="15"/>
<comment type="catalytic activity">
    <reaction evidence="1">
        <text>Random endo-hydrolysis of N-acetyl-beta-D-glucosaminide (1-&gt;4)-beta-linkages in chitin and chitodextrins.</text>
        <dbReference type="EC" id="3.2.1.14"/>
    </reaction>
</comment>
<feature type="region of interest" description="Disordered" evidence="18">
    <location>
        <begin position="249"/>
        <end position="394"/>
    </location>
</feature>